<dbReference type="Pfam" id="PF01541">
    <property type="entry name" value="GIY-YIG"/>
    <property type="match status" value="1"/>
</dbReference>
<keyword evidence="2" id="KW-0378">Hydrolase</keyword>
<dbReference type="Gene3D" id="3.40.1440.10">
    <property type="entry name" value="GIY-YIG endonuclease"/>
    <property type="match status" value="1"/>
</dbReference>
<evidence type="ECO:0000313" key="2">
    <source>
        <dbReference type="EMBL" id="ARK14895.1"/>
    </source>
</evidence>
<feature type="domain" description="GIY-YIG" evidence="1">
    <location>
        <begin position="14"/>
        <end position="94"/>
    </location>
</feature>
<organism evidence="2">
    <name type="scientific">Hazenia capsulata</name>
    <dbReference type="NCBI Taxonomy" id="2202518"/>
    <lineage>
        <taxon>Eukaryota</taxon>
        <taxon>Viridiplantae</taxon>
        <taxon>Chlorophyta</taxon>
        <taxon>core chlorophytes</taxon>
        <taxon>Ulvophyceae</taxon>
        <taxon>OUU clade</taxon>
        <taxon>Ulotrichales</taxon>
        <taxon>Hazeniaceae</taxon>
        <taxon>Hazenia</taxon>
    </lineage>
</organism>
<dbReference type="InterPro" id="IPR000305">
    <property type="entry name" value="GIY-YIG_endonuc"/>
</dbReference>
<dbReference type="RefSeq" id="YP_009367887.1">
    <property type="nucleotide sequence ID" value="NC_034714.1"/>
</dbReference>
<dbReference type="InterPro" id="IPR035901">
    <property type="entry name" value="GIY-YIG_endonuc_sf"/>
</dbReference>
<dbReference type="SUPFAM" id="SSF82771">
    <property type="entry name" value="GIY-YIG endonuclease"/>
    <property type="match status" value="1"/>
</dbReference>
<sequence>MNYITLDVSFLYQPGLYKITCTKTNKLYIGETENVLARLGRHSEALEKNRSDCLEMQKEYNMYGKKVFRFEMLTEFCGSEFSDATFRTQQEQALIINLRLNGTLLYNRPFHLTELKKKAVLIRGQKYNSLSQAAKSLGESRTNISRKCRDSNNFDYAIVTDLKYENQASQIYSFRPPCPCLIDGVTYKSLNQAAKVLKTHRKAVQKRLDDTINFPEDIFLD</sequence>
<name>A0A1W6EHS1_9CHLO</name>
<proteinExistence type="predicted"/>
<dbReference type="EMBL" id="KY407661">
    <property type="protein sequence ID" value="ARK14895.1"/>
    <property type="molecule type" value="Genomic_DNA"/>
</dbReference>
<protein>
    <submittedName>
        <fullName evidence="2">Putative GIY-YIG homing endonuclease</fullName>
    </submittedName>
</protein>
<dbReference type="GeneID" id="32884474"/>
<keyword evidence="2" id="KW-0255">Endonuclease</keyword>
<dbReference type="AlphaFoldDB" id="A0A1W6EHS1"/>
<dbReference type="GO" id="GO:0004519">
    <property type="term" value="F:endonuclease activity"/>
    <property type="evidence" value="ECO:0007669"/>
    <property type="project" value="UniProtKB-KW"/>
</dbReference>
<gene>
    <name evidence="2" type="primary">orf221</name>
</gene>
<keyword evidence="2" id="KW-0540">Nuclease</keyword>
<evidence type="ECO:0000259" key="1">
    <source>
        <dbReference type="Pfam" id="PF01541"/>
    </source>
</evidence>
<geneLocation type="chloroplast" evidence="2"/>
<reference evidence="2" key="1">
    <citation type="journal article" date="2017" name="Sci. Rep.">
        <title>Divergent copies of the large inverted repeat in the chloroplast genomes of ulvophycean green algae.</title>
        <authorList>
            <person name="Turmel M."/>
            <person name="Otis C."/>
            <person name="Lemieux C."/>
        </authorList>
    </citation>
    <scope>NUCLEOTIDE SEQUENCE</scope>
</reference>
<accession>A0A1W6EHS1</accession>
<keyword evidence="2" id="KW-0150">Chloroplast</keyword>
<keyword evidence="2" id="KW-0934">Plastid</keyword>